<comment type="similarity">
    <text evidence="1">Belongs to the 'GDXG' lipolytic enzyme family.</text>
</comment>
<evidence type="ECO:0000256" key="2">
    <source>
        <dbReference type="ARBA" id="ARBA00022801"/>
    </source>
</evidence>
<evidence type="ECO:0000313" key="6">
    <source>
        <dbReference type="EMBL" id="KAJ7217309.1"/>
    </source>
</evidence>
<evidence type="ECO:0000256" key="4">
    <source>
        <dbReference type="SAM" id="Phobius"/>
    </source>
</evidence>
<dbReference type="InterPro" id="IPR033140">
    <property type="entry name" value="Lipase_GDXG_put_SER_AS"/>
</dbReference>
<evidence type="ECO:0000313" key="7">
    <source>
        <dbReference type="Proteomes" id="UP001219525"/>
    </source>
</evidence>
<dbReference type="GO" id="GO:0016787">
    <property type="term" value="F:hydrolase activity"/>
    <property type="evidence" value="ECO:0007669"/>
    <property type="project" value="UniProtKB-KW"/>
</dbReference>
<name>A0AAD6VR23_9AGAR</name>
<evidence type="ECO:0000256" key="3">
    <source>
        <dbReference type="PROSITE-ProRule" id="PRU10038"/>
    </source>
</evidence>
<dbReference type="Gene3D" id="3.40.50.1820">
    <property type="entry name" value="alpha/beta hydrolase"/>
    <property type="match status" value="1"/>
</dbReference>
<dbReference type="EMBL" id="JARJCW010000014">
    <property type="protein sequence ID" value="KAJ7217309.1"/>
    <property type="molecule type" value="Genomic_DNA"/>
</dbReference>
<dbReference type="Proteomes" id="UP001219525">
    <property type="component" value="Unassembled WGS sequence"/>
</dbReference>
<dbReference type="InterPro" id="IPR029058">
    <property type="entry name" value="AB_hydrolase_fold"/>
</dbReference>
<evidence type="ECO:0000259" key="5">
    <source>
        <dbReference type="Pfam" id="PF07859"/>
    </source>
</evidence>
<dbReference type="InterPro" id="IPR050300">
    <property type="entry name" value="GDXG_lipolytic_enzyme"/>
</dbReference>
<feature type="domain" description="Alpha/beta hydrolase fold-3" evidence="5">
    <location>
        <begin position="145"/>
        <end position="381"/>
    </location>
</feature>
<feature type="transmembrane region" description="Helical" evidence="4">
    <location>
        <begin position="12"/>
        <end position="39"/>
    </location>
</feature>
<dbReference type="InterPro" id="IPR013094">
    <property type="entry name" value="AB_hydrolase_3"/>
</dbReference>
<keyword evidence="4" id="KW-1133">Transmembrane helix</keyword>
<evidence type="ECO:0000256" key="1">
    <source>
        <dbReference type="ARBA" id="ARBA00010515"/>
    </source>
</evidence>
<dbReference type="PANTHER" id="PTHR48081">
    <property type="entry name" value="AB HYDROLASE SUPERFAMILY PROTEIN C4A8.06C"/>
    <property type="match status" value="1"/>
</dbReference>
<organism evidence="6 7">
    <name type="scientific">Mycena pura</name>
    <dbReference type="NCBI Taxonomy" id="153505"/>
    <lineage>
        <taxon>Eukaryota</taxon>
        <taxon>Fungi</taxon>
        <taxon>Dikarya</taxon>
        <taxon>Basidiomycota</taxon>
        <taxon>Agaricomycotina</taxon>
        <taxon>Agaricomycetes</taxon>
        <taxon>Agaricomycetidae</taxon>
        <taxon>Agaricales</taxon>
        <taxon>Marasmiineae</taxon>
        <taxon>Mycenaceae</taxon>
        <taxon>Mycena</taxon>
    </lineage>
</organism>
<gene>
    <name evidence="6" type="ORF">GGX14DRAFT_358411</name>
</gene>
<keyword evidence="2" id="KW-0378">Hydrolase</keyword>
<dbReference type="PROSITE" id="PS01174">
    <property type="entry name" value="LIPASE_GDXG_SER"/>
    <property type="match status" value="1"/>
</dbReference>
<feature type="active site" evidence="3">
    <location>
        <position position="232"/>
    </location>
</feature>
<dbReference type="AlphaFoldDB" id="A0AAD6VR23"/>
<protein>
    <submittedName>
        <fullName evidence="6">Alpha/beta-hydrolase</fullName>
    </submittedName>
</protein>
<accession>A0AAD6VR23</accession>
<comment type="caution">
    <text evidence="6">The sequence shown here is derived from an EMBL/GenBank/DDBJ whole genome shotgun (WGS) entry which is preliminary data.</text>
</comment>
<dbReference type="Pfam" id="PF07859">
    <property type="entry name" value="Abhydrolase_3"/>
    <property type="match status" value="1"/>
</dbReference>
<proteinExistence type="inferred from homology"/>
<dbReference type="PANTHER" id="PTHR48081:SF8">
    <property type="entry name" value="ALPHA_BETA HYDROLASE FOLD-3 DOMAIN-CONTAINING PROTEIN-RELATED"/>
    <property type="match status" value="1"/>
</dbReference>
<sequence>MMFAFRQQPLKAIYLTYFVASTIFIRLPVWALMAAIPALRPRPSWPFRRALIFHAMKALVQLFFDIGFPVSMGHDSEKIASSPTASESGFAWVEPLADEQIVGELKELAALNNVQAVRTAGYWFHAAAPKNIGSVKNAAPDEIVILHLHSGGHVMGSAHPKGGPAGPVCNGLLQHCSKITRIFSCGYRLASCVPFPAANPFPAGLLDSLAGYRYLVHTVGFQPQQIFVSGDSSGGNLAISLVRYLANNASSALSLPVPRGLVLISPSVEWGITHDGPESSWRLNLASDYSTPFFRGYTQKSLLGNLTTDMAYTSPWISPGSLKLHPDDVENLFQGFPATFILSGEAEIARDSIRTFCNRLRQNIGNDKSYHEMKDVTHDVVTMEWFEPERTNALKDISAWIGEVLA</sequence>
<keyword evidence="4" id="KW-0472">Membrane</keyword>
<reference evidence="6" key="1">
    <citation type="submission" date="2023-03" db="EMBL/GenBank/DDBJ databases">
        <title>Massive genome expansion in bonnet fungi (Mycena s.s.) driven by repeated elements and novel gene families across ecological guilds.</title>
        <authorList>
            <consortium name="Lawrence Berkeley National Laboratory"/>
            <person name="Harder C.B."/>
            <person name="Miyauchi S."/>
            <person name="Viragh M."/>
            <person name="Kuo A."/>
            <person name="Thoen E."/>
            <person name="Andreopoulos B."/>
            <person name="Lu D."/>
            <person name="Skrede I."/>
            <person name="Drula E."/>
            <person name="Henrissat B."/>
            <person name="Morin E."/>
            <person name="Kohler A."/>
            <person name="Barry K."/>
            <person name="LaButti K."/>
            <person name="Morin E."/>
            <person name="Salamov A."/>
            <person name="Lipzen A."/>
            <person name="Mereny Z."/>
            <person name="Hegedus B."/>
            <person name="Baldrian P."/>
            <person name="Stursova M."/>
            <person name="Weitz H."/>
            <person name="Taylor A."/>
            <person name="Grigoriev I.V."/>
            <person name="Nagy L.G."/>
            <person name="Martin F."/>
            <person name="Kauserud H."/>
        </authorList>
    </citation>
    <scope>NUCLEOTIDE SEQUENCE</scope>
    <source>
        <strain evidence="6">9144</strain>
    </source>
</reference>
<dbReference type="SUPFAM" id="SSF53474">
    <property type="entry name" value="alpha/beta-Hydrolases"/>
    <property type="match status" value="1"/>
</dbReference>
<keyword evidence="4" id="KW-0812">Transmembrane</keyword>
<keyword evidence="7" id="KW-1185">Reference proteome</keyword>